<dbReference type="Gene3D" id="3.40.50.300">
    <property type="entry name" value="P-loop containing nucleotide triphosphate hydrolases"/>
    <property type="match status" value="1"/>
</dbReference>
<accession>A0ABX6JZD0</accession>
<evidence type="ECO:0000256" key="1">
    <source>
        <dbReference type="ARBA" id="ARBA00022763"/>
    </source>
</evidence>
<reference evidence="6 7" key="1">
    <citation type="submission" date="2020-03" db="EMBL/GenBank/DDBJ databases">
        <title>Leucobacter sp. nov., isolated from beetles.</title>
        <authorList>
            <person name="Hyun D.-W."/>
            <person name="Bae J.-W."/>
        </authorList>
    </citation>
    <scope>NUCLEOTIDE SEQUENCE [LARGE SCALE GENOMIC DNA]</scope>
    <source>
        <strain evidence="6 7">HDW9A</strain>
    </source>
</reference>
<keyword evidence="7" id="KW-1185">Reference proteome</keyword>
<feature type="coiled-coil region" evidence="4">
    <location>
        <begin position="118"/>
        <end position="145"/>
    </location>
</feature>
<dbReference type="EMBL" id="CP049933">
    <property type="protein sequence ID" value="QIM19578.1"/>
    <property type="molecule type" value="Genomic_DNA"/>
</dbReference>
<dbReference type="PANTHER" id="PTHR32182:SF0">
    <property type="entry name" value="DNA REPLICATION AND REPAIR PROTEIN RECF"/>
    <property type="match status" value="1"/>
</dbReference>
<evidence type="ECO:0000256" key="4">
    <source>
        <dbReference type="SAM" id="Coils"/>
    </source>
</evidence>
<evidence type="ECO:0000313" key="7">
    <source>
        <dbReference type="Proteomes" id="UP000503441"/>
    </source>
</evidence>
<dbReference type="PANTHER" id="PTHR32182">
    <property type="entry name" value="DNA REPLICATION AND REPAIR PROTEIN RECF"/>
    <property type="match status" value="1"/>
</dbReference>
<protein>
    <submittedName>
        <fullName evidence="6">AAA family ATPase</fullName>
    </submittedName>
</protein>
<sequence length="780" mass="86325">MLQSFHSNIAFRGLSKSPFGENTTCVLGKRTVIYGRNGSGKTSLTEALRLSESGGETDGAVFKARVVEGGNASTFNIAPSSMPFRLFVYNRFYVKESLQLFLEGEGEAIPILRLGVKNVSAEKELRNLRNYLATLEKRHDDLDRTESSITHDRSRIETETKAEIISALAPADSGSYNSASFRVTQVRKLLNRESALPLDSKSLSAELVAAATPTLPVVNLPDAPQPVPKTLHTTINSELLGAIVESVQVSRLMKDPALSAWVEGGLNLHRAGDLCGFCQDGTVAPSILDSYRQHFNEALEMLRDRLKNAIDYLERQKAFLSSWFSEISTEADFLPDYRERARFEREKTKVSIAELNSALDKALSAIKQRLADPLKPLPELEQLDDAFPEVSTEGLSALVAENNAACDSQADRIKQAKYLVEAHFGAIEGKGYRAMGKRLELAARGKLVLSHRIGSIEANISILQQSLQGVGQMANHIDADLSQHFGHAHLRVAVSPDGKGYILTRSGQVADNLSEGERNAIAFTYFLRSLEEDGVDPANTVVVIDDPMTSLDKEALFAAFTLAEARTKRFAQTIVLTHDYEYFRLFLINLKNRWFSSQRRIREGDAAEKRMPTVSFLEVRAVAQTQQNSRRSEVRELPRSLIEHPSEYHLLFHHVSEAVTGDSQEYLPLVGNAARRLLEGFLSFRAPHMVTFQEKADTVANAASFDPAVKQRAVKFLHSQSHREEPRPSAALDFPSIEAELVATLSFIYKADGPHFIDMCVAVGVDSNLLLKDLAAFPAP</sequence>
<dbReference type="SUPFAM" id="SSF52540">
    <property type="entry name" value="P-loop containing nucleoside triphosphate hydrolases"/>
    <property type="match status" value="1"/>
</dbReference>
<evidence type="ECO:0000259" key="5">
    <source>
        <dbReference type="Pfam" id="PF13166"/>
    </source>
</evidence>
<evidence type="ECO:0000313" key="6">
    <source>
        <dbReference type="EMBL" id="QIM19578.1"/>
    </source>
</evidence>
<keyword evidence="4" id="KW-0175">Coiled coil</keyword>
<keyword evidence="2" id="KW-0234">DNA repair</keyword>
<keyword evidence="3" id="KW-0742">SOS response</keyword>
<dbReference type="RefSeq" id="WP_166331820.1">
    <property type="nucleotide sequence ID" value="NZ_CP049933.1"/>
</dbReference>
<dbReference type="InterPro" id="IPR026866">
    <property type="entry name" value="CR006_AAA"/>
</dbReference>
<feature type="domain" description="Protein CR006 P-loop" evidence="5">
    <location>
        <begin position="25"/>
        <end position="733"/>
    </location>
</feature>
<dbReference type="Pfam" id="PF13166">
    <property type="entry name" value="AAA_13"/>
    <property type="match status" value="1"/>
</dbReference>
<dbReference type="InterPro" id="IPR027417">
    <property type="entry name" value="P-loop_NTPase"/>
</dbReference>
<organism evidence="6 7">
    <name type="scientific">Leucobacter coleopterorum</name>
    <dbReference type="NCBI Taxonomy" id="2714933"/>
    <lineage>
        <taxon>Bacteria</taxon>
        <taxon>Bacillati</taxon>
        <taxon>Actinomycetota</taxon>
        <taxon>Actinomycetes</taxon>
        <taxon>Micrococcales</taxon>
        <taxon>Microbacteriaceae</taxon>
        <taxon>Leucobacter</taxon>
    </lineage>
</organism>
<keyword evidence="1" id="KW-0227">DNA damage</keyword>
<evidence type="ECO:0000256" key="3">
    <source>
        <dbReference type="ARBA" id="ARBA00023236"/>
    </source>
</evidence>
<proteinExistence type="predicted"/>
<name>A0ABX6JZD0_9MICO</name>
<dbReference type="Proteomes" id="UP000503441">
    <property type="component" value="Chromosome"/>
</dbReference>
<evidence type="ECO:0000256" key="2">
    <source>
        <dbReference type="ARBA" id="ARBA00023204"/>
    </source>
</evidence>
<gene>
    <name evidence="6" type="ORF">G7066_00005</name>
</gene>